<organism evidence="3 4">
    <name type="scientific">Daejeonella lutea</name>
    <dbReference type="NCBI Taxonomy" id="572036"/>
    <lineage>
        <taxon>Bacteria</taxon>
        <taxon>Pseudomonadati</taxon>
        <taxon>Bacteroidota</taxon>
        <taxon>Sphingobacteriia</taxon>
        <taxon>Sphingobacteriales</taxon>
        <taxon>Sphingobacteriaceae</taxon>
        <taxon>Daejeonella</taxon>
    </lineage>
</organism>
<name>A0A1T5BLD7_9SPHI</name>
<feature type="region of interest" description="Disordered" evidence="1">
    <location>
        <begin position="38"/>
        <end position="80"/>
    </location>
</feature>
<feature type="chain" id="PRO_5013386940" evidence="2">
    <location>
        <begin position="36"/>
        <end position="293"/>
    </location>
</feature>
<sequence length="293" mass="31057">MSCCNSSKLTETNAMKLLTNYCTLILLLCALPGFAQQDTTTRRTNTRGDRNTSVTTSSQTNVPRAQRQTIPTSPYRPTDPIGSDQPDVLLDVPHLSVDEITVEVENLKANLSLDARVASLVQLKAGVDVGIDKVKIGIKGVQASVLLVVRLDNVRAIIDKTLTTLDNNPQLVTQLLQTVDNTVNTVGGVANTALAPGGVLSQTINTLGQTVQRTLDTTGNIVEKTLDTTGKVVSSNNVGKLLDLPVISQTTNAAGNVVKRVRDTTGAVLEYTLDSAGKILNSRVVSSGPATNK</sequence>
<keyword evidence="4" id="KW-1185">Reference proteome</keyword>
<feature type="compositionally biased region" description="Low complexity" evidence="1">
    <location>
        <begin position="51"/>
        <end position="62"/>
    </location>
</feature>
<reference evidence="4" key="1">
    <citation type="submission" date="2017-02" db="EMBL/GenBank/DDBJ databases">
        <authorList>
            <person name="Varghese N."/>
            <person name="Submissions S."/>
        </authorList>
    </citation>
    <scope>NUCLEOTIDE SEQUENCE [LARGE SCALE GENOMIC DNA]</scope>
    <source>
        <strain evidence="4">DSM 22385</strain>
    </source>
</reference>
<dbReference type="STRING" id="572036.SAMN05661099_1608"/>
<keyword evidence="2" id="KW-0732">Signal</keyword>
<dbReference type="EMBL" id="FUYR01000001">
    <property type="protein sequence ID" value="SKB48092.1"/>
    <property type="molecule type" value="Genomic_DNA"/>
</dbReference>
<evidence type="ECO:0000256" key="1">
    <source>
        <dbReference type="SAM" id="MobiDB-lite"/>
    </source>
</evidence>
<proteinExistence type="predicted"/>
<accession>A0A1T5BLD7</accession>
<evidence type="ECO:0000313" key="4">
    <source>
        <dbReference type="Proteomes" id="UP000189981"/>
    </source>
</evidence>
<feature type="signal peptide" evidence="2">
    <location>
        <begin position="1"/>
        <end position="35"/>
    </location>
</feature>
<protein>
    <submittedName>
        <fullName evidence="3">Uncharacterized protein</fullName>
    </submittedName>
</protein>
<evidence type="ECO:0000256" key="2">
    <source>
        <dbReference type="SAM" id="SignalP"/>
    </source>
</evidence>
<dbReference type="AlphaFoldDB" id="A0A1T5BLD7"/>
<dbReference type="Proteomes" id="UP000189981">
    <property type="component" value="Unassembled WGS sequence"/>
</dbReference>
<evidence type="ECO:0000313" key="3">
    <source>
        <dbReference type="EMBL" id="SKB48092.1"/>
    </source>
</evidence>
<gene>
    <name evidence="3" type="ORF">SAMN05661099_1608</name>
</gene>